<protein>
    <submittedName>
        <fullName evidence="2">Uncharacterized protein</fullName>
    </submittedName>
</protein>
<reference evidence="2 3" key="1">
    <citation type="submission" date="2018-11" db="EMBL/GenBank/DDBJ databases">
        <title>Paraburkholderia sp. DHOA04, isolated from soil.</title>
        <authorList>
            <person name="Gao Z.-H."/>
            <person name="Qiu L.-H."/>
            <person name="Fu J.-C."/>
        </authorList>
    </citation>
    <scope>NUCLEOTIDE SEQUENCE [LARGE SCALE GENOMIC DNA]</scope>
    <source>
        <strain evidence="2 3">DHOA04</strain>
    </source>
</reference>
<keyword evidence="1" id="KW-1133">Transmembrane helix</keyword>
<proteinExistence type="predicted"/>
<organism evidence="2 3">
    <name type="scientific">Paraburkholderia dinghuensis</name>
    <dbReference type="NCBI Taxonomy" id="2305225"/>
    <lineage>
        <taxon>Bacteria</taxon>
        <taxon>Pseudomonadati</taxon>
        <taxon>Pseudomonadota</taxon>
        <taxon>Betaproteobacteria</taxon>
        <taxon>Burkholderiales</taxon>
        <taxon>Burkholderiaceae</taxon>
        <taxon>Paraburkholderia</taxon>
    </lineage>
</organism>
<keyword evidence="1" id="KW-0472">Membrane</keyword>
<dbReference type="RefSeq" id="WP_124149430.1">
    <property type="nucleotide sequence ID" value="NZ_RQIS01000001.1"/>
</dbReference>
<feature type="transmembrane region" description="Helical" evidence="1">
    <location>
        <begin position="40"/>
        <end position="60"/>
    </location>
</feature>
<comment type="caution">
    <text evidence="2">The sequence shown here is derived from an EMBL/GenBank/DDBJ whole genome shotgun (WGS) entry which is preliminary data.</text>
</comment>
<evidence type="ECO:0000256" key="1">
    <source>
        <dbReference type="SAM" id="Phobius"/>
    </source>
</evidence>
<evidence type="ECO:0000313" key="3">
    <source>
        <dbReference type="Proteomes" id="UP000272778"/>
    </source>
</evidence>
<dbReference type="EMBL" id="RQIS01000001">
    <property type="protein sequence ID" value="RQH10033.1"/>
    <property type="molecule type" value="Genomic_DNA"/>
</dbReference>
<keyword evidence="3" id="KW-1185">Reference proteome</keyword>
<sequence>MDLMLPDYLIREQAAVGALVVFGILRVITAAVARARGWRILVVEQAFIGVAVLWCAPQLFEWLWHPASTNALAELEGNATGCAIALFFAPILSHRLGYE</sequence>
<feature type="transmembrane region" description="Helical" evidence="1">
    <location>
        <begin position="14"/>
        <end position="33"/>
    </location>
</feature>
<accession>A0A3N6P7J8</accession>
<dbReference type="OrthoDB" id="9009830at2"/>
<name>A0A3N6P7J8_9BURK</name>
<keyword evidence="1" id="KW-0812">Transmembrane</keyword>
<dbReference type="Proteomes" id="UP000272778">
    <property type="component" value="Unassembled WGS sequence"/>
</dbReference>
<gene>
    <name evidence="2" type="ORF">D1Y85_02555</name>
</gene>
<dbReference type="AlphaFoldDB" id="A0A3N6P7J8"/>
<evidence type="ECO:0000313" key="2">
    <source>
        <dbReference type="EMBL" id="RQH10033.1"/>
    </source>
</evidence>